<dbReference type="Proteomes" id="UP001229955">
    <property type="component" value="Chromosome"/>
</dbReference>
<gene>
    <name evidence="6" type="ORF">Strain138_000305</name>
    <name evidence="7" type="ORF">Strain318_000305</name>
</gene>
<dbReference type="HAMAP" id="MF_01600">
    <property type="entry name" value="UPF0182"/>
    <property type="match status" value="1"/>
</dbReference>
<comment type="subcellular location">
    <subcellularLocation>
        <location evidence="5">Cell membrane</location>
        <topology evidence="5">Multi-pass membrane protein</topology>
    </subcellularLocation>
</comment>
<feature type="transmembrane region" description="Helical" evidence="5">
    <location>
        <begin position="247"/>
        <end position="270"/>
    </location>
</feature>
<evidence type="ECO:0000313" key="7">
    <source>
        <dbReference type="EMBL" id="WKW13980.1"/>
    </source>
</evidence>
<dbReference type="PANTHER" id="PTHR39344">
    <property type="entry name" value="UPF0182 PROTEIN SLL1060"/>
    <property type="match status" value="1"/>
</dbReference>
<evidence type="ECO:0000256" key="4">
    <source>
        <dbReference type="ARBA" id="ARBA00023136"/>
    </source>
</evidence>
<feature type="transmembrane region" description="Helical" evidence="5">
    <location>
        <begin position="277"/>
        <end position="299"/>
    </location>
</feature>
<evidence type="ECO:0000256" key="1">
    <source>
        <dbReference type="ARBA" id="ARBA00022475"/>
    </source>
</evidence>
<accession>A0AA49Q7D9</accession>
<sequence>MATINTAQRRSSILIIGVLLLLLGIPAIATVYTDWLWFQEIGFERVFTLRITAQLVLGGIALLLGFGLLYGNARLALRGMERSAESIRVLAAGGVEMRVKFLVAAAHRLALPATAFFALLLGSGLASRWRTLIQFWYRTPFGDVDPIFQRDISYYVFTLPAVQVALDWIWGVVFVSLLFVSLPIYLVRGDVGVRLGRLSIAPQAEWHLAALGALWLVLSALRTWVVGMPNLLFGTHGPLQGASYTDLYVRMPGLKLLAVLLLLGAVALLWGARRGNLARVAVVVVVGNFLLTALVNGVVPGVVQRLVVQPNELAKETPQIAHHIAATRRAWGLDAVERRELDGDQQLTARDIAANRSTIDNVRLWDREPLLQTFGQIQSIRTYYDFVAVDDDRYIVDGQMRHVLLSARELDPASLPTRTFVNEHLTFTHGMGLTLGPSNEFTAQGLPVLWMQDLPPTSTITQQVGRPQIYFGELDRTWVLAPSRQREFDFPSAEGDEAEYSTYAGRAGVPLSSYGRKLAFALRFGSMNILLSSDLTDSTRILFNQQVRKRAQLALPFLAFDNDPYLVVTDSGRLVWMLDAYTATDRYPYSARTSDGLNYLRNSVKVAVDAYDGDIRAWLVDPADPMINTLSKIYPDLLRPLAGMPADLRAHMRYPEDLFRAQTGLYATFHMTDPETFYHREDQWQIPAAQQGAVRSGYARHIVMRLPGERDTEYLMMRPFTPRQKDNLAAWMVARNDGEHYGKLISYRFPRQSLVFGPTQIANRINQDTEVSRQVSLWDQGGSEVIRGELLVIPIEASLLYVQPLYLRAQGGKIPELKRVIVAHNDRVVMEETLEGGLSVLFGDGTGLARASSRASSHAADATAGGAARGSDTAARPLDAERAALIQQAVQLYERARNAQRNDDWATYGDAMKRLGEVLQRLRQ</sequence>
<evidence type="ECO:0000313" key="8">
    <source>
        <dbReference type="Proteomes" id="UP001229955"/>
    </source>
</evidence>
<evidence type="ECO:0000313" key="6">
    <source>
        <dbReference type="EMBL" id="WKW11070.1"/>
    </source>
</evidence>
<dbReference type="GO" id="GO:0005576">
    <property type="term" value="C:extracellular region"/>
    <property type="evidence" value="ECO:0007669"/>
    <property type="project" value="TreeGrafter"/>
</dbReference>
<feature type="transmembrane region" description="Helical" evidence="5">
    <location>
        <begin position="208"/>
        <end position="227"/>
    </location>
</feature>
<accession>A0AA49Q4A9</accession>
<dbReference type="EMBL" id="CP130613">
    <property type="protein sequence ID" value="WKW13980.1"/>
    <property type="molecule type" value="Genomic_DNA"/>
</dbReference>
<dbReference type="InterPro" id="IPR005372">
    <property type="entry name" value="UPF0182"/>
</dbReference>
<dbReference type="Pfam" id="PF03699">
    <property type="entry name" value="UPF0182"/>
    <property type="match status" value="1"/>
</dbReference>
<feature type="transmembrane region" description="Helical" evidence="5">
    <location>
        <begin position="12"/>
        <end position="32"/>
    </location>
</feature>
<reference evidence="6" key="1">
    <citation type="submission" date="2023-07" db="EMBL/GenBank/DDBJ databases">
        <authorList>
            <person name="Haufschild T."/>
            <person name="Kallscheuer N."/>
            <person name="Hammer J."/>
            <person name="Kohn T."/>
            <person name="Kabuu M."/>
            <person name="Jogler M."/>
            <person name="Wohfarth N."/>
            <person name="Heuer A."/>
            <person name="Rohde M."/>
            <person name="van Teeseling M.C.F."/>
            <person name="Jogler C."/>
        </authorList>
    </citation>
    <scope>NUCLEOTIDE SEQUENCE</scope>
    <source>
        <strain evidence="6">Strain 138</strain>
        <strain evidence="7">Strain 318</strain>
    </source>
</reference>
<dbReference type="AlphaFoldDB" id="A0AA49Q4A9"/>
<evidence type="ECO:0000256" key="3">
    <source>
        <dbReference type="ARBA" id="ARBA00022989"/>
    </source>
</evidence>
<keyword evidence="4 5" id="KW-0472">Membrane</keyword>
<feature type="transmembrane region" description="Helical" evidence="5">
    <location>
        <begin position="52"/>
        <end position="73"/>
    </location>
</feature>
<dbReference type="GO" id="GO:0005886">
    <property type="term" value="C:plasma membrane"/>
    <property type="evidence" value="ECO:0007669"/>
    <property type="project" value="UniProtKB-SubCell"/>
</dbReference>
<proteinExistence type="inferred from homology"/>
<keyword evidence="3 5" id="KW-1133">Transmembrane helix</keyword>
<feature type="transmembrane region" description="Helical" evidence="5">
    <location>
        <begin position="109"/>
        <end position="129"/>
    </location>
</feature>
<organism evidence="6">
    <name type="scientific">Pseudogemmatithrix spongiicola</name>
    <dbReference type="NCBI Taxonomy" id="3062599"/>
    <lineage>
        <taxon>Bacteria</taxon>
        <taxon>Pseudomonadati</taxon>
        <taxon>Gemmatimonadota</taxon>
        <taxon>Gemmatimonadia</taxon>
        <taxon>Gemmatimonadales</taxon>
        <taxon>Gemmatimonadaceae</taxon>
        <taxon>Pseudogemmatithrix</taxon>
    </lineage>
</organism>
<protein>
    <recommendedName>
        <fullName evidence="5">UPF0182 protein Strain138_000305</fullName>
    </recommendedName>
</protein>
<evidence type="ECO:0000256" key="5">
    <source>
        <dbReference type="HAMAP-Rule" id="MF_01600"/>
    </source>
</evidence>
<comment type="similarity">
    <text evidence="5">Belongs to the UPF0182 family.</text>
</comment>
<evidence type="ECO:0000256" key="2">
    <source>
        <dbReference type="ARBA" id="ARBA00022692"/>
    </source>
</evidence>
<dbReference type="EMBL" id="CP130612">
    <property type="protein sequence ID" value="WKW11070.1"/>
    <property type="molecule type" value="Genomic_DNA"/>
</dbReference>
<keyword evidence="8" id="KW-1185">Reference proteome</keyword>
<name>A0AA49Q4A9_9BACT</name>
<dbReference type="RefSeq" id="WP_367886775.1">
    <property type="nucleotide sequence ID" value="NZ_CP130612.1"/>
</dbReference>
<keyword evidence="2 5" id="KW-0812">Transmembrane</keyword>
<feature type="transmembrane region" description="Helical" evidence="5">
    <location>
        <begin position="168"/>
        <end position="187"/>
    </location>
</feature>
<dbReference type="KEGG" id="pspc:Strain318_000305"/>
<dbReference type="PANTHER" id="PTHR39344:SF1">
    <property type="entry name" value="UPF0182 PROTEIN SLL1060"/>
    <property type="match status" value="1"/>
</dbReference>
<keyword evidence="1 5" id="KW-1003">Cell membrane</keyword>